<dbReference type="Pfam" id="PF09361">
    <property type="entry name" value="Phasin_2"/>
    <property type="match status" value="1"/>
</dbReference>
<accession>A0ABW0HLV1</accession>
<protein>
    <submittedName>
        <fullName evidence="2">Phasin family protein</fullName>
    </submittedName>
</protein>
<reference evidence="3" key="1">
    <citation type="journal article" date="2019" name="Int. J. Syst. Evol. Microbiol.">
        <title>The Global Catalogue of Microorganisms (GCM) 10K type strain sequencing project: providing services to taxonomists for standard genome sequencing and annotation.</title>
        <authorList>
            <consortium name="The Broad Institute Genomics Platform"/>
            <consortium name="The Broad Institute Genome Sequencing Center for Infectious Disease"/>
            <person name="Wu L."/>
            <person name="Ma J."/>
        </authorList>
    </citation>
    <scope>NUCLEOTIDE SEQUENCE [LARGE SCALE GENOMIC DNA]</scope>
    <source>
        <strain evidence="3">CGMCC 1.16326</strain>
    </source>
</reference>
<comment type="caution">
    <text evidence="2">The sequence shown here is derived from an EMBL/GenBank/DDBJ whole genome shotgun (WGS) entry which is preliminary data.</text>
</comment>
<name>A0ABW0HLV1_9HYPH</name>
<proteinExistence type="predicted"/>
<sequence>MPTTKSGSDAFAADRIMPAVNVEEGIELIKAQLASASVLPQKIWETQFAMASEILTFMGRRMQAQAEFCARLGHCTEFGEAVGVQQDFARGVGGAYADEAGKLSTLARKTMDAWTGASAQYVSNLTALQKKAA</sequence>
<keyword evidence="3" id="KW-1185">Reference proteome</keyword>
<dbReference type="EMBL" id="JBHSLV010000061">
    <property type="protein sequence ID" value="MFC5396034.1"/>
    <property type="molecule type" value="Genomic_DNA"/>
</dbReference>
<feature type="domain" description="Phasin" evidence="1">
    <location>
        <begin position="29"/>
        <end position="112"/>
    </location>
</feature>
<dbReference type="RefSeq" id="WP_293800981.1">
    <property type="nucleotide sequence ID" value="NZ_JBHSLV010000061.1"/>
</dbReference>
<gene>
    <name evidence="2" type="ORF">ACFPPC_25680</name>
</gene>
<evidence type="ECO:0000313" key="3">
    <source>
        <dbReference type="Proteomes" id="UP001596104"/>
    </source>
</evidence>
<organism evidence="2 3">
    <name type="scientific">Bosea vestrisii</name>
    <dbReference type="NCBI Taxonomy" id="151416"/>
    <lineage>
        <taxon>Bacteria</taxon>
        <taxon>Pseudomonadati</taxon>
        <taxon>Pseudomonadota</taxon>
        <taxon>Alphaproteobacteria</taxon>
        <taxon>Hyphomicrobiales</taxon>
        <taxon>Boseaceae</taxon>
        <taxon>Bosea</taxon>
    </lineage>
</organism>
<evidence type="ECO:0000313" key="2">
    <source>
        <dbReference type="EMBL" id="MFC5396034.1"/>
    </source>
</evidence>
<evidence type="ECO:0000259" key="1">
    <source>
        <dbReference type="Pfam" id="PF09361"/>
    </source>
</evidence>
<dbReference type="Proteomes" id="UP001596104">
    <property type="component" value="Unassembled WGS sequence"/>
</dbReference>
<dbReference type="InterPro" id="IPR018968">
    <property type="entry name" value="Phasin"/>
</dbReference>